<protein>
    <submittedName>
        <fullName evidence="8">Ribonuclease T2</fullName>
    </submittedName>
</protein>
<organism evidence="7 8">
    <name type="scientific">Echinops telfairi</name>
    <name type="common">Lesser hedgehog tenrec</name>
    <dbReference type="NCBI Taxonomy" id="9371"/>
    <lineage>
        <taxon>Eukaryota</taxon>
        <taxon>Metazoa</taxon>
        <taxon>Chordata</taxon>
        <taxon>Craniata</taxon>
        <taxon>Vertebrata</taxon>
        <taxon>Euteleostomi</taxon>
        <taxon>Mammalia</taxon>
        <taxon>Eutheria</taxon>
        <taxon>Afrotheria</taxon>
        <taxon>Tenrecidae</taxon>
        <taxon>Tenrecinae</taxon>
        <taxon>Echinops</taxon>
    </lineage>
</organism>
<comment type="subcellular location">
    <subcellularLocation>
        <location evidence="1">Lysosome lumen</location>
    </subcellularLocation>
</comment>
<dbReference type="Gene3D" id="3.90.730.10">
    <property type="entry name" value="Ribonuclease T2-like"/>
    <property type="match status" value="1"/>
</dbReference>
<dbReference type="InterPro" id="IPR001568">
    <property type="entry name" value="RNase_T2-like"/>
</dbReference>
<dbReference type="InterPro" id="IPR033697">
    <property type="entry name" value="Ribonuclease_T2_eukaryotic"/>
</dbReference>
<dbReference type="InterPro" id="IPR036430">
    <property type="entry name" value="RNase_T2-like_sf"/>
</dbReference>
<proteinExistence type="inferred from homology"/>
<keyword evidence="6" id="KW-0732">Signal</keyword>
<comment type="similarity">
    <text evidence="2 4">Belongs to the RNase T2 family.</text>
</comment>
<reference evidence="8" key="1">
    <citation type="submission" date="2025-08" db="UniProtKB">
        <authorList>
            <consortium name="RefSeq"/>
        </authorList>
    </citation>
    <scope>IDENTIFICATION</scope>
</reference>
<evidence type="ECO:0000256" key="2">
    <source>
        <dbReference type="ARBA" id="ARBA00007469"/>
    </source>
</evidence>
<accession>A0ABM0ZQ73</accession>
<sequence length="270" mass="30176">MERRVLLGTLLCSLALYGLCTPSSILKMGSHEWKKLIMVHHWPPTVCQEGGNNCSSPPDYWTIHGLWPDKGEECNRSWPFRLEEIKDLMPEMKMYWPDVLHPSPNSSQFWKHEWDKHGTCAAQLDTLDSERKYFGKSLDLYRQLGLNSVFQKLGIKPSTNYYQVADIKDALASVYGVMPKVQCLPPSQDEAVQTLGQIELCFSRDLSLLNCSHPGAPPAAPARRAPQSDGRTSGPTLEVCEDGPVSYPLPPGEGQGGRGELGRHPRHPTL</sequence>
<name>A0ABM0ZQ73_ECHTE</name>
<evidence type="ECO:0000313" key="7">
    <source>
        <dbReference type="Proteomes" id="UP000694863"/>
    </source>
</evidence>
<dbReference type="SUPFAM" id="SSF55895">
    <property type="entry name" value="Ribonuclease Rh-like"/>
    <property type="match status" value="1"/>
</dbReference>
<dbReference type="Proteomes" id="UP000694863">
    <property type="component" value="Unplaced"/>
</dbReference>
<evidence type="ECO:0000256" key="4">
    <source>
        <dbReference type="RuleBase" id="RU004328"/>
    </source>
</evidence>
<dbReference type="PANTHER" id="PTHR11240:SF22">
    <property type="entry name" value="RIBONUCLEASE T2"/>
    <property type="match status" value="1"/>
</dbReference>
<keyword evidence="7" id="KW-1185">Reference proteome</keyword>
<evidence type="ECO:0000313" key="8">
    <source>
        <dbReference type="RefSeq" id="XP_012859882.1"/>
    </source>
</evidence>
<dbReference type="GeneID" id="101663602"/>
<evidence type="ECO:0000256" key="3">
    <source>
        <dbReference type="ARBA" id="ARBA00023157"/>
    </source>
</evidence>
<evidence type="ECO:0000256" key="5">
    <source>
        <dbReference type="SAM" id="MobiDB-lite"/>
    </source>
</evidence>
<dbReference type="PROSITE" id="PS00531">
    <property type="entry name" value="RNASE_T2_2"/>
    <property type="match status" value="1"/>
</dbReference>
<dbReference type="PROSITE" id="PS00530">
    <property type="entry name" value="RNASE_T2_1"/>
    <property type="match status" value="1"/>
</dbReference>
<dbReference type="InterPro" id="IPR018188">
    <property type="entry name" value="RNase_T2_His_AS_1"/>
</dbReference>
<evidence type="ECO:0000256" key="1">
    <source>
        <dbReference type="ARBA" id="ARBA00004227"/>
    </source>
</evidence>
<dbReference type="CDD" id="cd01061">
    <property type="entry name" value="RNase_T2_euk"/>
    <property type="match status" value="1"/>
</dbReference>
<feature type="region of interest" description="Disordered" evidence="5">
    <location>
        <begin position="213"/>
        <end position="270"/>
    </location>
</feature>
<dbReference type="RefSeq" id="XP_012859882.1">
    <property type="nucleotide sequence ID" value="XM_013004428.2"/>
</dbReference>
<feature type="chain" id="PRO_5046922626" evidence="6">
    <location>
        <begin position="23"/>
        <end position="270"/>
    </location>
</feature>
<evidence type="ECO:0000256" key="6">
    <source>
        <dbReference type="SAM" id="SignalP"/>
    </source>
</evidence>
<dbReference type="PANTHER" id="PTHR11240">
    <property type="entry name" value="RIBONUCLEASE T2"/>
    <property type="match status" value="1"/>
</dbReference>
<gene>
    <name evidence="8" type="primary">RNASET2</name>
</gene>
<dbReference type="Pfam" id="PF00445">
    <property type="entry name" value="Ribonuclease_T2"/>
    <property type="match status" value="1"/>
</dbReference>
<feature type="signal peptide" evidence="6">
    <location>
        <begin position="1"/>
        <end position="22"/>
    </location>
</feature>
<keyword evidence="3" id="KW-1015">Disulfide bond</keyword>
<dbReference type="InterPro" id="IPR033130">
    <property type="entry name" value="RNase_T2_His_AS_2"/>
</dbReference>